<dbReference type="AlphaFoldDB" id="A0A7J6A9C3"/>
<dbReference type="InterPro" id="IPR035976">
    <property type="entry name" value="Sushi/SCR/CCP_sf"/>
</dbReference>
<protein>
    <recommendedName>
        <fullName evidence="4">Sushi domain-containing protein</fullName>
    </recommendedName>
</protein>
<sequence>MDMFAPEEDSYDYNDAVTYSCIGDYTLIGSQTISCIENGTFHPSPPRCLLIKCDAPIIDNAVRIEGKSPPYSYNNILRYKLCLDKMAPTTATNSNNGTPTPPTNHHGRNIGIGVGVVCAILAVGGFALCFLKKRTGFGKVPTRHGENA</sequence>
<gene>
    <name evidence="5" type="ORF">AMELA_G00201190</name>
</gene>
<keyword evidence="3" id="KW-0472">Membrane</keyword>
<feature type="transmembrane region" description="Helical" evidence="3">
    <location>
        <begin position="110"/>
        <end position="131"/>
    </location>
</feature>
<keyword evidence="2" id="KW-0768">Sushi</keyword>
<dbReference type="InterPro" id="IPR000436">
    <property type="entry name" value="Sushi_SCR_CCP_dom"/>
</dbReference>
<dbReference type="EMBL" id="JAAGNN010000017">
    <property type="protein sequence ID" value="KAF4078627.1"/>
    <property type="molecule type" value="Genomic_DNA"/>
</dbReference>
<dbReference type="Proteomes" id="UP000593565">
    <property type="component" value="Unassembled WGS sequence"/>
</dbReference>
<proteinExistence type="predicted"/>
<evidence type="ECO:0000256" key="3">
    <source>
        <dbReference type="SAM" id="Phobius"/>
    </source>
</evidence>
<name>A0A7J6A9C3_AMEME</name>
<dbReference type="SUPFAM" id="SSF57535">
    <property type="entry name" value="Complement control module/SCR domain"/>
    <property type="match status" value="1"/>
</dbReference>
<keyword evidence="6" id="KW-1185">Reference proteome</keyword>
<keyword evidence="3" id="KW-1133">Transmembrane helix</keyword>
<dbReference type="Pfam" id="PF00084">
    <property type="entry name" value="Sushi"/>
    <property type="match status" value="1"/>
</dbReference>
<keyword evidence="1 2" id="KW-1015">Disulfide bond</keyword>
<dbReference type="PROSITE" id="PS50923">
    <property type="entry name" value="SUSHI"/>
    <property type="match status" value="1"/>
</dbReference>
<evidence type="ECO:0000256" key="2">
    <source>
        <dbReference type="PROSITE-ProRule" id="PRU00302"/>
    </source>
</evidence>
<feature type="disulfide bond" evidence="2">
    <location>
        <begin position="21"/>
        <end position="48"/>
    </location>
</feature>
<evidence type="ECO:0000256" key="1">
    <source>
        <dbReference type="ARBA" id="ARBA00023157"/>
    </source>
</evidence>
<comment type="caution">
    <text evidence="2">Lacks conserved residue(s) required for the propagation of feature annotation.</text>
</comment>
<accession>A0A7J6A9C3</accession>
<dbReference type="CDD" id="cd00033">
    <property type="entry name" value="CCP"/>
    <property type="match status" value="1"/>
</dbReference>
<evidence type="ECO:0000313" key="6">
    <source>
        <dbReference type="Proteomes" id="UP000593565"/>
    </source>
</evidence>
<keyword evidence="3" id="KW-0812">Transmembrane</keyword>
<evidence type="ECO:0000313" key="5">
    <source>
        <dbReference type="EMBL" id="KAF4078627.1"/>
    </source>
</evidence>
<evidence type="ECO:0000259" key="4">
    <source>
        <dbReference type="PROSITE" id="PS50923"/>
    </source>
</evidence>
<reference evidence="5 6" key="1">
    <citation type="submission" date="2020-02" db="EMBL/GenBank/DDBJ databases">
        <title>A chromosome-scale genome assembly of the black bullhead catfish (Ameiurus melas).</title>
        <authorList>
            <person name="Wen M."/>
            <person name="Zham M."/>
            <person name="Cabau C."/>
            <person name="Klopp C."/>
            <person name="Donnadieu C."/>
            <person name="Roques C."/>
            <person name="Bouchez O."/>
            <person name="Lampietro C."/>
            <person name="Jouanno E."/>
            <person name="Herpin A."/>
            <person name="Louis A."/>
            <person name="Berthelot C."/>
            <person name="Parey E."/>
            <person name="Roest-Crollius H."/>
            <person name="Braasch I."/>
            <person name="Postlethwait J."/>
            <person name="Robinson-Rechavi M."/>
            <person name="Echchiki A."/>
            <person name="Begum T."/>
            <person name="Montfort J."/>
            <person name="Schartl M."/>
            <person name="Bobe J."/>
            <person name="Guiguen Y."/>
        </authorList>
    </citation>
    <scope>NUCLEOTIDE SEQUENCE [LARGE SCALE GENOMIC DNA]</scope>
    <source>
        <strain evidence="5">M_S1</strain>
        <tissue evidence="5">Blood</tissue>
    </source>
</reference>
<organism evidence="5 6">
    <name type="scientific">Ameiurus melas</name>
    <name type="common">Black bullhead</name>
    <name type="synonym">Silurus melas</name>
    <dbReference type="NCBI Taxonomy" id="219545"/>
    <lineage>
        <taxon>Eukaryota</taxon>
        <taxon>Metazoa</taxon>
        <taxon>Chordata</taxon>
        <taxon>Craniata</taxon>
        <taxon>Vertebrata</taxon>
        <taxon>Euteleostomi</taxon>
        <taxon>Actinopterygii</taxon>
        <taxon>Neopterygii</taxon>
        <taxon>Teleostei</taxon>
        <taxon>Ostariophysi</taxon>
        <taxon>Siluriformes</taxon>
        <taxon>Ictaluridae</taxon>
        <taxon>Ameiurus</taxon>
    </lineage>
</organism>
<dbReference type="Gene3D" id="2.10.70.10">
    <property type="entry name" value="Complement Module, domain 1"/>
    <property type="match status" value="1"/>
</dbReference>
<feature type="domain" description="Sushi" evidence="4">
    <location>
        <begin position="1"/>
        <end position="50"/>
    </location>
</feature>
<comment type="caution">
    <text evidence="5">The sequence shown here is derived from an EMBL/GenBank/DDBJ whole genome shotgun (WGS) entry which is preliminary data.</text>
</comment>